<dbReference type="Proteomes" id="UP001604267">
    <property type="component" value="Unassembled WGS sequence"/>
</dbReference>
<feature type="region of interest" description="Disordered" evidence="1">
    <location>
        <begin position="265"/>
        <end position="301"/>
    </location>
</feature>
<reference evidence="2 3" key="1">
    <citation type="submission" date="2024-10" db="EMBL/GenBank/DDBJ databases">
        <title>The Natural Products Discovery Center: Release of the First 8490 Sequenced Strains for Exploring Actinobacteria Biosynthetic Diversity.</title>
        <authorList>
            <person name="Kalkreuter E."/>
            <person name="Kautsar S.A."/>
            <person name="Yang D."/>
            <person name="Bader C.D."/>
            <person name="Teijaro C.N."/>
            <person name="Fluegel L."/>
            <person name="Davis C.M."/>
            <person name="Simpson J.R."/>
            <person name="Lauterbach L."/>
            <person name="Steele A.D."/>
            <person name="Gui C."/>
            <person name="Meng S."/>
            <person name="Li G."/>
            <person name="Viehrig K."/>
            <person name="Ye F."/>
            <person name="Su P."/>
            <person name="Kiefer A.F."/>
            <person name="Nichols A."/>
            <person name="Cepeda A.J."/>
            <person name="Yan W."/>
            <person name="Fan B."/>
            <person name="Jiang Y."/>
            <person name="Adhikari A."/>
            <person name="Zheng C.-J."/>
            <person name="Schuster L."/>
            <person name="Cowan T.M."/>
            <person name="Smanski M.J."/>
            <person name="Chevrette M.G."/>
            <person name="De Carvalho L.P.S."/>
            <person name="Shen B."/>
        </authorList>
    </citation>
    <scope>NUCLEOTIDE SEQUENCE [LARGE SCALE GENOMIC DNA]</scope>
    <source>
        <strain evidence="2 3">NPDC048320</strain>
    </source>
</reference>
<evidence type="ECO:0000313" key="3">
    <source>
        <dbReference type="Proteomes" id="UP001604267"/>
    </source>
</evidence>
<organism evidence="2 3">
    <name type="scientific">Streptomyces cinerochromogenes</name>
    <dbReference type="NCBI Taxonomy" id="66422"/>
    <lineage>
        <taxon>Bacteria</taxon>
        <taxon>Bacillati</taxon>
        <taxon>Actinomycetota</taxon>
        <taxon>Actinomycetes</taxon>
        <taxon>Kitasatosporales</taxon>
        <taxon>Streptomycetaceae</taxon>
        <taxon>Streptomyces</taxon>
    </lineage>
</organism>
<name>A0ABW7AXE3_9ACTN</name>
<dbReference type="RefSeq" id="WP_392815169.1">
    <property type="nucleotide sequence ID" value="NZ_JBICYV010000002.1"/>
</dbReference>
<evidence type="ECO:0000256" key="1">
    <source>
        <dbReference type="SAM" id="MobiDB-lite"/>
    </source>
</evidence>
<evidence type="ECO:0000313" key="2">
    <source>
        <dbReference type="EMBL" id="MFG3009556.1"/>
    </source>
</evidence>
<protein>
    <recommendedName>
        <fullName evidence="4">Transposase</fullName>
    </recommendedName>
</protein>
<sequence>MSELRLPLNAYLPTPEQQARIGYLTYRVQQVCMRRYGFRYLPNLSTEQIRTTLATQSEYDSRRYGISDGRVAAVHGYRLSSASAGPAAPQTIGSLTEDQRTVLSGQTADGHRVRAYQHKPVPPGGCAGEAQRVLHPGGEAEAEKGYDLVTRLRRIGFLHSRGDRRIMRVNAAWSACMRRKGLSYPGPDAASTDARWTGRAAGGTPTRTEVKVALADVSCKYATNLLGVNFAVEAESENDLIGKNRHALEAVRVLRDTEAARLPGLMRRYGQRPQRRPGADAGVAGERGGPAGRPRRPRSAA</sequence>
<gene>
    <name evidence="2" type="ORF">ACGFZB_03695</name>
</gene>
<dbReference type="EMBL" id="JBICYV010000002">
    <property type="protein sequence ID" value="MFG3009556.1"/>
    <property type="molecule type" value="Genomic_DNA"/>
</dbReference>
<evidence type="ECO:0008006" key="4">
    <source>
        <dbReference type="Google" id="ProtNLM"/>
    </source>
</evidence>
<comment type="caution">
    <text evidence="2">The sequence shown here is derived from an EMBL/GenBank/DDBJ whole genome shotgun (WGS) entry which is preliminary data.</text>
</comment>
<accession>A0ABW7AXE3</accession>
<keyword evidence="3" id="KW-1185">Reference proteome</keyword>
<proteinExistence type="predicted"/>